<dbReference type="EMBL" id="MT418680">
    <property type="protein sequence ID" value="QKF94834.1"/>
    <property type="molecule type" value="Genomic_DNA"/>
</dbReference>
<evidence type="ECO:0000313" key="2">
    <source>
        <dbReference type="EMBL" id="QKF94834.1"/>
    </source>
</evidence>
<reference evidence="2 3" key="1">
    <citation type="submission" date="2020-04" db="EMBL/GenBank/DDBJ databases">
        <title>Advantages and limits of metagenomic assembly and binning of a giant virus.</title>
        <authorList>
            <person name="Schulz F."/>
            <person name="Andreani J."/>
            <person name="Francis R."/>
            <person name="Boudjemaa H."/>
            <person name="Bou Khalil J.Y."/>
            <person name="Lee J."/>
            <person name="La Scola B."/>
            <person name="Woyke T."/>
        </authorList>
    </citation>
    <scope>NUCLEOTIDE SEQUENCE [LARGE SCALE GENOMIC DNA]</scope>
    <source>
        <strain evidence="2 3">FV1/VV64</strain>
    </source>
</reference>
<accession>A0A7D3UWF6</accession>
<name>A0A7D3UWF6_9VIRU</name>
<dbReference type="GO" id="GO:0006950">
    <property type="term" value="P:response to stress"/>
    <property type="evidence" value="ECO:0007669"/>
    <property type="project" value="UniProtKB-ARBA"/>
</dbReference>
<dbReference type="Pfam" id="PF10263">
    <property type="entry name" value="SprT-like"/>
    <property type="match status" value="1"/>
</dbReference>
<keyword evidence="3" id="KW-1185">Reference proteome</keyword>
<dbReference type="Proteomes" id="UP001162001">
    <property type="component" value="Segment"/>
</dbReference>
<evidence type="ECO:0000313" key="3">
    <source>
        <dbReference type="Proteomes" id="UP001162001"/>
    </source>
</evidence>
<feature type="domain" description="SprT-like" evidence="1">
    <location>
        <begin position="72"/>
        <end position="194"/>
    </location>
</feature>
<sequence length="338" mass="39316">MNHYNIYLKYKNMYIHLKGGVSGLDCNKLTKEVLTNTEKEQKKKEVYDYLLKKVFYDPNFKSLTNKDIKQTFNIIDMVYFNGKINKYIKENNINLSFKSSAKLTKTAGICKFKYTGERTCKYSIGISNKILDNLFVKDEKSLKINGLLCYNRLECYINILEHELTHLLILLFCPEEGQEMGGHTETFKKITKNLFGHTEYKHMLLSGDYELVEEKKKEMKLNIEVGDYIISKPINGKIFKGVVTNISNKSVTVLLDSEKAVRLYYEIIDRIEGKKEIVIHSDTNEIKEKLKPNDKVKIKLKGIIQIGSVVSVNPKRVRIKMEDGKEWYVPYNMIITTI</sequence>
<proteinExistence type="predicted"/>
<organism evidence="2 3">
    <name type="scientific">Fadolivirus FV1/VV64</name>
    <dbReference type="NCBI Taxonomy" id="3070911"/>
    <lineage>
        <taxon>Viruses</taxon>
        <taxon>Varidnaviria</taxon>
        <taxon>Bamfordvirae</taxon>
        <taxon>Nucleocytoviricota</taxon>
        <taxon>Megaviricetes</taxon>
        <taxon>Imitervirales</taxon>
        <taxon>Mimiviridae</taxon>
        <taxon>Klosneuvirinae</taxon>
        <taxon>Fadolivirus</taxon>
        <taxon>Fadolivirus algeromassiliense</taxon>
    </lineage>
</organism>
<dbReference type="InterPro" id="IPR006640">
    <property type="entry name" value="SprT-like_domain"/>
</dbReference>
<protein>
    <submittedName>
        <fullName evidence="2">SprT-like protein</fullName>
    </submittedName>
</protein>
<gene>
    <name evidence="2" type="ORF">Fadolivirus_1_1376</name>
</gene>
<evidence type="ECO:0000259" key="1">
    <source>
        <dbReference type="Pfam" id="PF10263"/>
    </source>
</evidence>